<proteinExistence type="predicted"/>
<reference evidence="2 3" key="1">
    <citation type="submission" date="2020-07" db="EMBL/GenBank/DDBJ databases">
        <title>Huge and variable diversity of episymbiotic CPR bacteria and DPANN archaea in groundwater ecosystems.</title>
        <authorList>
            <person name="He C.Y."/>
            <person name="Keren R."/>
            <person name="Whittaker M."/>
            <person name="Farag I.F."/>
            <person name="Doudna J."/>
            <person name="Cate J.H.D."/>
            <person name="Banfield J.F."/>
        </authorList>
    </citation>
    <scope>NUCLEOTIDE SEQUENCE [LARGE SCALE GENOMIC DNA]</scope>
    <source>
        <strain evidence="2">NC_groundwater_541_Ag_S-0.1um_46_50</strain>
    </source>
</reference>
<organism evidence="2 3">
    <name type="scientific">Candidatus Sungiibacteriota bacterium</name>
    <dbReference type="NCBI Taxonomy" id="2750080"/>
    <lineage>
        <taxon>Bacteria</taxon>
        <taxon>Candidatus Sungiibacteriota</taxon>
    </lineage>
</organism>
<dbReference type="AlphaFoldDB" id="A0A7T5RJS5"/>
<dbReference type="Gene3D" id="2.40.10.10">
    <property type="entry name" value="Trypsin-like serine proteases"/>
    <property type="match status" value="1"/>
</dbReference>
<protein>
    <submittedName>
        <fullName evidence="2">Trypsin-like peptidase domain-containing protein</fullName>
    </submittedName>
</protein>
<name>A0A7T5RJS5_9BACT</name>
<accession>A0A7T5RJS5</accession>
<gene>
    <name evidence="2" type="ORF">HYW89_00500</name>
</gene>
<evidence type="ECO:0000313" key="2">
    <source>
        <dbReference type="EMBL" id="QQG45403.1"/>
    </source>
</evidence>
<dbReference type="EMBL" id="CP066690">
    <property type="protein sequence ID" value="QQG45403.1"/>
    <property type="molecule type" value="Genomic_DNA"/>
</dbReference>
<dbReference type="SUPFAM" id="SSF50494">
    <property type="entry name" value="Trypsin-like serine proteases"/>
    <property type="match status" value="1"/>
</dbReference>
<evidence type="ECO:0000313" key="3">
    <source>
        <dbReference type="Proteomes" id="UP000595618"/>
    </source>
</evidence>
<sequence length="355" mass="39075">MTKYMVLVLVLAASLGFLFFQDIGERKTTITLPPSEQTQLSLTATTTDEKQNTVPPPLSKVPVKPLPREPVLAPPDFLPKLPPPPAVSSATTVPEGLALAPEEVLPPVPEFSSSDEAEILRSVVKIECPSSDGLGKYVGSGFMLKGGIVVTAAHVVKDSASENCSVIFPRERKPIHYLHATIENLQEVIRRHDEEGIDVAILRMPQLESFPEARAIFQEYPQVPYPLCTNPKMLGDKLLHFGYPSNYVDQNYLSKLEGEAVVHADIKGMKTQLSQDQTYTYRSPIFQYTNSETEVHPYMVSRVASFYGDSGGLAFNATKKCIVGPHRGGTIGRSSGENFSIFMNLGWNRAKEVVK</sequence>
<dbReference type="InterPro" id="IPR043504">
    <property type="entry name" value="Peptidase_S1_PA_chymotrypsin"/>
</dbReference>
<evidence type="ECO:0000256" key="1">
    <source>
        <dbReference type="SAM" id="MobiDB-lite"/>
    </source>
</evidence>
<dbReference type="Proteomes" id="UP000595618">
    <property type="component" value="Chromosome"/>
</dbReference>
<dbReference type="InterPro" id="IPR009003">
    <property type="entry name" value="Peptidase_S1_PA"/>
</dbReference>
<dbReference type="Pfam" id="PF13365">
    <property type="entry name" value="Trypsin_2"/>
    <property type="match status" value="1"/>
</dbReference>
<feature type="region of interest" description="Disordered" evidence="1">
    <location>
        <begin position="44"/>
        <end position="65"/>
    </location>
</feature>